<name>A0ACB8YUY0_CICIN</name>
<evidence type="ECO:0000313" key="2">
    <source>
        <dbReference type="Proteomes" id="UP001055811"/>
    </source>
</evidence>
<evidence type="ECO:0000313" key="1">
    <source>
        <dbReference type="EMBL" id="KAI3688764.1"/>
    </source>
</evidence>
<reference evidence="2" key="1">
    <citation type="journal article" date="2022" name="Mol. Ecol. Resour.">
        <title>The genomes of chicory, endive, great burdock and yacon provide insights into Asteraceae palaeo-polyploidization history and plant inulin production.</title>
        <authorList>
            <person name="Fan W."/>
            <person name="Wang S."/>
            <person name="Wang H."/>
            <person name="Wang A."/>
            <person name="Jiang F."/>
            <person name="Liu H."/>
            <person name="Zhao H."/>
            <person name="Xu D."/>
            <person name="Zhang Y."/>
        </authorList>
    </citation>
    <scope>NUCLEOTIDE SEQUENCE [LARGE SCALE GENOMIC DNA]</scope>
    <source>
        <strain evidence="2">cv. Punajuju</strain>
    </source>
</reference>
<organism evidence="1 2">
    <name type="scientific">Cichorium intybus</name>
    <name type="common">Chicory</name>
    <dbReference type="NCBI Taxonomy" id="13427"/>
    <lineage>
        <taxon>Eukaryota</taxon>
        <taxon>Viridiplantae</taxon>
        <taxon>Streptophyta</taxon>
        <taxon>Embryophyta</taxon>
        <taxon>Tracheophyta</taxon>
        <taxon>Spermatophyta</taxon>
        <taxon>Magnoliopsida</taxon>
        <taxon>eudicotyledons</taxon>
        <taxon>Gunneridae</taxon>
        <taxon>Pentapetalae</taxon>
        <taxon>asterids</taxon>
        <taxon>campanulids</taxon>
        <taxon>Asterales</taxon>
        <taxon>Asteraceae</taxon>
        <taxon>Cichorioideae</taxon>
        <taxon>Cichorieae</taxon>
        <taxon>Cichoriinae</taxon>
        <taxon>Cichorium</taxon>
    </lineage>
</organism>
<proteinExistence type="predicted"/>
<reference evidence="1 2" key="2">
    <citation type="journal article" date="2022" name="Mol. Ecol. Resour.">
        <title>The genomes of chicory, endive, great burdock and yacon provide insights into Asteraceae paleo-polyploidization history and plant inulin production.</title>
        <authorList>
            <person name="Fan W."/>
            <person name="Wang S."/>
            <person name="Wang H."/>
            <person name="Wang A."/>
            <person name="Jiang F."/>
            <person name="Liu H."/>
            <person name="Zhao H."/>
            <person name="Xu D."/>
            <person name="Zhang Y."/>
        </authorList>
    </citation>
    <scope>NUCLEOTIDE SEQUENCE [LARGE SCALE GENOMIC DNA]</scope>
    <source>
        <strain evidence="2">cv. Punajuju</strain>
        <tissue evidence="1">Leaves</tissue>
    </source>
</reference>
<keyword evidence="2" id="KW-1185">Reference proteome</keyword>
<gene>
    <name evidence="1" type="ORF">L2E82_46577</name>
</gene>
<sequence length="763" mass="87063">MIEPLPLVSSLSPSVLSFLDTQLHTADDLLEASRLVSELQNDCHLLDHSLKDLNQNLGTYLLAYSTHSDQVGLLFRDINTKLTSFQSSISDGDGKEKREKSETFLGKELPALAREVARVEAVRVYAETALKLDTLVGDIEDAVSSSVTKNLRKQTSSQNSEEARFIAINALKLAEEVLAKVSKTRPQWSRLVSAVDHRVDRALAILRPQAIADYRSLLTSLHWPPSLSTLNPSNLEPKKSTNPLFTMQGHLKQQYCDSFLALCKLQELQTQRKIRQLQGHNSNLDVIHQPLWAIEELVNPISIASQRHFSKWGDKPELIFALVYKITRDYVDSMDELLQPLVDKANLSGYSCREEWISAMVTSLSTYMAKEIFPIYIENITENRITWLHFIDLMISFDKKIKTLVAQSGIMLEEDVNMEKVSCLSVFIDRPDWLDLWGEIELSDAIEKLTPVLEDEKKWSTEVQESVNILGSEEFKSPAISSAFLRRVSSIIERCRSLPGVEIRTRFIRSTGAPIIHRFLEFLLLKCQEAEGLTALTDDDALIKVTKCINGCRYFESVLKEWCEEVFFLEMGSDGGIFDEEIRKLEEFRIEWVEKLSKVVFRGFDACCREYIKNKKQWMEKTEEGWGVSRSFILGLDYLQAKMSILEMNLNKMDFVGVWRQLASAIDLFVFNGVFMNYVKFSEGGVERLANDLTVLFGVFKGWCLRPEGFFGKLSEGLKLLKMEDRLVRGSVEGGERWLKQNGIRHLSVSEVERVVKSRVYGN</sequence>
<comment type="caution">
    <text evidence="1">The sequence shown here is derived from an EMBL/GenBank/DDBJ whole genome shotgun (WGS) entry which is preliminary data.</text>
</comment>
<accession>A0ACB8YUY0</accession>
<dbReference type="Proteomes" id="UP001055811">
    <property type="component" value="Linkage Group LG09"/>
</dbReference>
<dbReference type="EMBL" id="CM042017">
    <property type="protein sequence ID" value="KAI3688764.1"/>
    <property type="molecule type" value="Genomic_DNA"/>
</dbReference>
<protein>
    <submittedName>
        <fullName evidence="1">Uncharacterized protein</fullName>
    </submittedName>
</protein>